<dbReference type="RefSeq" id="XP_064752963.1">
    <property type="nucleotide sequence ID" value="XM_064899651.1"/>
</dbReference>
<feature type="compositionally biased region" description="Polar residues" evidence="6">
    <location>
        <begin position="142"/>
        <end position="153"/>
    </location>
</feature>
<accession>A0AAN7Y9H5</accession>
<feature type="region of interest" description="Disordered" evidence="6">
    <location>
        <begin position="122"/>
        <end position="163"/>
    </location>
</feature>
<proteinExistence type="predicted"/>
<feature type="compositionally biased region" description="Polar residues" evidence="6">
    <location>
        <begin position="332"/>
        <end position="344"/>
    </location>
</feature>
<gene>
    <name evidence="8" type="primary">GCS1</name>
    <name evidence="8" type="ORF">LTR05_006961</name>
</gene>
<reference evidence="8 9" key="1">
    <citation type="submission" date="2023-08" db="EMBL/GenBank/DDBJ databases">
        <title>Black Yeasts Isolated from many extreme environments.</title>
        <authorList>
            <person name="Coleine C."/>
            <person name="Stajich J.E."/>
            <person name="Selbmann L."/>
        </authorList>
    </citation>
    <scope>NUCLEOTIDE SEQUENCE [LARGE SCALE GENOMIC DNA]</scope>
    <source>
        <strain evidence="8 9">CCFEE 5910</strain>
    </source>
</reference>
<keyword evidence="9" id="KW-1185">Reference proteome</keyword>
<dbReference type="GO" id="GO:0005096">
    <property type="term" value="F:GTPase activator activity"/>
    <property type="evidence" value="ECO:0007669"/>
    <property type="project" value="UniProtKB-KW"/>
</dbReference>
<dbReference type="GO" id="GO:0030100">
    <property type="term" value="P:regulation of endocytosis"/>
    <property type="evidence" value="ECO:0007669"/>
    <property type="project" value="TreeGrafter"/>
</dbReference>
<evidence type="ECO:0000256" key="5">
    <source>
        <dbReference type="PROSITE-ProRule" id="PRU00288"/>
    </source>
</evidence>
<feature type="compositionally biased region" description="Basic and acidic residues" evidence="6">
    <location>
        <begin position="306"/>
        <end position="316"/>
    </location>
</feature>
<evidence type="ECO:0000259" key="7">
    <source>
        <dbReference type="PROSITE" id="PS50115"/>
    </source>
</evidence>
<feature type="compositionally biased region" description="Basic and acidic residues" evidence="6">
    <location>
        <begin position="122"/>
        <end position="133"/>
    </location>
</feature>
<keyword evidence="3 5" id="KW-0863">Zinc-finger</keyword>
<dbReference type="GO" id="GO:0032012">
    <property type="term" value="P:regulation of ARF protein signal transduction"/>
    <property type="evidence" value="ECO:0007669"/>
    <property type="project" value="TreeGrafter"/>
</dbReference>
<keyword evidence="1" id="KW-0343">GTPase activation</keyword>
<feature type="region of interest" description="Disordered" evidence="6">
    <location>
        <begin position="175"/>
        <end position="216"/>
    </location>
</feature>
<keyword evidence="2" id="KW-0479">Metal-binding</keyword>
<evidence type="ECO:0000256" key="6">
    <source>
        <dbReference type="SAM" id="MobiDB-lite"/>
    </source>
</evidence>
<evidence type="ECO:0000256" key="2">
    <source>
        <dbReference type="ARBA" id="ARBA00022723"/>
    </source>
</evidence>
<protein>
    <submittedName>
        <fullName evidence="8">Zn finger-containing GTPase- Activating Protein for ARF</fullName>
    </submittedName>
</protein>
<dbReference type="PANTHER" id="PTHR46395">
    <property type="entry name" value="ADP-RIBOSYLATION FACTOR GTPASE-ACTIVATING PROTEIN 1"/>
    <property type="match status" value="1"/>
</dbReference>
<dbReference type="SUPFAM" id="SSF57863">
    <property type="entry name" value="ArfGap/RecO-like zinc finger"/>
    <property type="match status" value="1"/>
</dbReference>
<dbReference type="Pfam" id="PF01412">
    <property type="entry name" value="ArfGap"/>
    <property type="match status" value="1"/>
</dbReference>
<dbReference type="PROSITE" id="PS50115">
    <property type="entry name" value="ARFGAP"/>
    <property type="match status" value="1"/>
</dbReference>
<comment type="caution">
    <text evidence="8">The sequence shown here is derived from an EMBL/GenBank/DDBJ whole genome shotgun (WGS) entry which is preliminary data.</text>
</comment>
<feature type="domain" description="Arf-GAP" evidence="7">
    <location>
        <begin position="17"/>
        <end position="113"/>
    </location>
</feature>
<evidence type="ECO:0000256" key="3">
    <source>
        <dbReference type="ARBA" id="ARBA00022771"/>
    </source>
</evidence>
<dbReference type="AlphaFoldDB" id="A0AAN7Y9H5"/>
<evidence type="ECO:0000256" key="1">
    <source>
        <dbReference type="ARBA" id="ARBA00022468"/>
    </source>
</evidence>
<dbReference type="EMBL" id="JAVRRJ010000007">
    <property type="protein sequence ID" value="KAK5083079.1"/>
    <property type="molecule type" value="Genomic_DNA"/>
</dbReference>
<keyword evidence="4" id="KW-0862">Zinc</keyword>
<dbReference type="GeneID" id="90024984"/>
<dbReference type="Proteomes" id="UP001309876">
    <property type="component" value="Unassembled WGS sequence"/>
</dbReference>
<dbReference type="Gene3D" id="1.10.220.150">
    <property type="entry name" value="Arf GTPase activating protein"/>
    <property type="match status" value="1"/>
</dbReference>
<dbReference type="InterPro" id="IPR038508">
    <property type="entry name" value="ArfGAP_dom_sf"/>
</dbReference>
<evidence type="ECO:0000313" key="9">
    <source>
        <dbReference type="Proteomes" id="UP001309876"/>
    </source>
</evidence>
<dbReference type="SMART" id="SM00105">
    <property type="entry name" value="ArfGap"/>
    <property type="match status" value="1"/>
</dbReference>
<sequence>MATQANWELDPETRTKASPKFAVFICLQCAGTHRGLGVHISFVRSISMDAFKSTEIKRMQLGGNKAWQAFFNAHSSKGADFEDCTIKERYDSEAGEEYKERLTAQVEDRGFDLAKFREERAKMLQKQKEKEQSRSGTPAGMNRNTLGSRTQSPVPGKGGMMDPEQRARNEEYFQRMGSANSSRPENLPPSQGGKYGGFGSAVSEPQQQQGGMPSADDFQKDPVAALTRGFGWFSSAVTKQAKIVNDSYIQPTAKNIASTDFAAQAQKSLATVSSGVASGAKGATQQFHKFVEGQDNAAASAASRRPGAEPERKDFWDSFGVSSDAPAAKPSSIGTSAMKKTTNDVPAKKKDEGWGDDW</sequence>
<dbReference type="PANTHER" id="PTHR46395:SF1">
    <property type="entry name" value="ADP-RIBOSYLATION FACTOR GTPASE-ACTIVATING PROTEIN 1"/>
    <property type="match status" value="1"/>
</dbReference>
<dbReference type="PRINTS" id="PR00405">
    <property type="entry name" value="REVINTRACTNG"/>
</dbReference>
<dbReference type="InterPro" id="IPR037278">
    <property type="entry name" value="ARFGAP/RecO"/>
</dbReference>
<name>A0AAN7Y9H5_9EURO</name>
<feature type="region of interest" description="Disordered" evidence="6">
    <location>
        <begin position="297"/>
        <end position="358"/>
    </location>
</feature>
<dbReference type="GO" id="GO:0008270">
    <property type="term" value="F:zinc ion binding"/>
    <property type="evidence" value="ECO:0007669"/>
    <property type="project" value="UniProtKB-KW"/>
</dbReference>
<evidence type="ECO:0000256" key="4">
    <source>
        <dbReference type="ARBA" id="ARBA00022833"/>
    </source>
</evidence>
<feature type="compositionally biased region" description="Basic and acidic residues" evidence="6">
    <location>
        <begin position="346"/>
        <end position="358"/>
    </location>
</feature>
<dbReference type="GO" id="GO:0000139">
    <property type="term" value="C:Golgi membrane"/>
    <property type="evidence" value="ECO:0007669"/>
    <property type="project" value="TreeGrafter"/>
</dbReference>
<evidence type="ECO:0000313" key="8">
    <source>
        <dbReference type="EMBL" id="KAK5083079.1"/>
    </source>
</evidence>
<organism evidence="8 9">
    <name type="scientific">Lithohypha guttulata</name>
    <dbReference type="NCBI Taxonomy" id="1690604"/>
    <lineage>
        <taxon>Eukaryota</taxon>
        <taxon>Fungi</taxon>
        <taxon>Dikarya</taxon>
        <taxon>Ascomycota</taxon>
        <taxon>Pezizomycotina</taxon>
        <taxon>Eurotiomycetes</taxon>
        <taxon>Chaetothyriomycetidae</taxon>
        <taxon>Chaetothyriales</taxon>
        <taxon>Trichomeriaceae</taxon>
        <taxon>Lithohypha</taxon>
    </lineage>
</organism>
<dbReference type="InterPro" id="IPR001164">
    <property type="entry name" value="ArfGAP_dom"/>
</dbReference>